<dbReference type="STRING" id="1797737.A2196_03690"/>
<comment type="similarity">
    <text evidence="1">Belongs to the thioredoxin family. DsbA subfamily.</text>
</comment>
<dbReference type="GO" id="GO:0016491">
    <property type="term" value="F:oxidoreductase activity"/>
    <property type="evidence" value="ECO:0007669"/>
    <property type="project" value="UniProtKB-KW"/>
</dbReference>
<accession>A0A1F5HE20</accession>
<dbReference type="PROSITE" id="PS51352">
    <property type="entry name" value="THIOREDOXIN_2"/>
    <property type="match status" value="1"/>
</dbReference>
<dbReference type="EMBL" id="MFCA01000014">
    <property type="protein sequence ID" value="OGE02403.1"/>
    <property type="molecule type" value="Genomic_DNA"/>
</dbReference>
<dbReference type="InterPro" id="IPR012336">
    <property type="entry name" value="Thioredoxin-like_fold"/>
</dbReference>
<feature type="compositionally biased region" description="Polar residues" evidence="6">
    <location>
        <begin position="63"/>
        <end position="80"/>
    </location>
</feature>
<reference evidence="8 9" key="1">
    <citation type="journal article" date="2016" name="Nat. Commun.">
        <title>Thousands of microbial genomes shed light on interconnected biogeochemical processes in an aquifer system.</title>
        <authorList>
            <person name="Anantharaman K."/>
            <person name="Brown C.T."/>
            <person name="Hug L.A."/>
            <person name="Sharon I."/>
            <person name="Castelle C.J."/>
            <person name="Probst A.J."/>
            <person name="Thomas B.C."/>
            <person name="Singh A."/>
            <person name="Wilkins M.J."/>
            <person name="Karaoz U."/>
            <person name="Brodie E.L."/>
            <person name="Williams K.H."/>
            <person name="Hubbard S.S."/>
            <person name="Banfield J.F."/>
        </authorList>
    </citation>
    <scope>NUCLEOTIDE SEQUENCE [LARGE SCALE GENOMIC DNA]</scope>
</reference>
<evidence type="ECO:0000256" key="2">
    <source>
        <dbReference type="ARBA" id="ARBA00022729"/>
    </source>
</evidence>
<proteinExistence type="inferred from homology"/>
<comment type="caution">
    <text evidence="8">The sequence shown here is derived from an EMBL/GenBank/DDBJ whole genome shotgun (WGS) entry which is preliminary data.</text>
</comment>
<organism evidence="8 9">
    <name type="scientific">Candidatus Curtissbacteria bacterium RIFOXYA1_FULL_41_14</name>
    <dbReference type="NCBI Taxonomy" id="1797737"/>
    <lineage>
        <taxon>Bacteria</taxon>
        <taxon>Candidatus Curtissiibacteriota</taxon>
    </lineage>
</organism>
<evidence type="ECO:0000256" key="3">
    <source>
        <dbReference type="ARBA" id="ARBA00023002"/>
    </source>
</evidence>
<keyword evidence="4" id="KW-1015">Disulfide bond</keyword>
<feature type="domain" description="Thioredoxin" evidence="7">
    <location>
        <begin position="66"/>
        <end position="261"/>
    </location>
</feature>
<dbReference type="PANTHER" id="PTHR13887">
    <property type="entry name" value="GLUTATHIONE S-TRANSFERASE KAPPA"/>
    <property type="match status" value="1"/>
</dbReference>
<dbReference type="Proteomes" id="UP000176751">
    <property type="component" value="Unassembled WGS sequence"/>
</dbReference>
<evidence type="ECO:0000259" key="7">
    <source>
        <dbReference type="PROSITE" id="PS51352"/>
    </source>
</evidence>
<evidence type="ECO:0000256" key="5">
    <source>
        <dbReference type="ARBA" id="ARBA00023284"/>
    </source>
</evidence>
<dbReference type="InterPro" id="IPR036249">
    <property type="entry name" value="Thioredoxin-like_sf"/>
</dbReference>
<keyword evidence="3" id="KW-0560">Oxidoreductase</keyword>
<evidence type="ECO:0000256" key="4">
    <source>
        <dbReference type="ARBA" id="ARBA00023157"/>
    </source>
</evidence>
<sequence>MIISKVSIRLKRFVNRSKALGKTLKHLLSTVQASILIGSLLISLSILASGGIMKEKGFNSFTPNPITGSQTNPRPSQPTSPGEKVNIGIGYLPIKGNSSAKVTVVEFADFRCPFCERFFKGASHSIMKDYVDTGKVKYAYRHYAFLGEQSVWAAEASECANEQGKFWEYHDWLYNNQAPESNKEYYSKDNLVKYASNVGVNTNQFASCLNSNKYAKQVEGDLSEGQLAGVKGTPTIFINGTPIVGSQPYATFKALIEQELSK</sequence>
<dbReference type="AlphaFoldDB" id="A0A1F5HE20"/>
<evidence type="ECO:0000256" key="6">
    <source>
        <dbReference type="SAM" id="MobiDB-lite"/>
    </source>
</evidence>
<dbReference type="Pfam" id="PF13462">
    <property type="entry name" value="Thioredoxin_4"/>
    <property type="match status" value="1"/>
</dbReference>
<name>A0A1F5HE20_9BACT</name>
<dbReference type="PANTHER" id="PTHR13887:SF14">
    <property type="entry name" value="DISULFIDE BOND FORMATION PROTEIN D"/>
    <property type="match status" value="1"/>
</dbReference>
<evidence type="ECO:0000256" key="1">
    <source>
        <dbReference type="ARBA" id="ARBA00005791"/>
    </source>
</evidence>
<evidence type="ECO:0000313" key="9">
    <source>
        <dbReference type="Proteomes" id="UP000176751"/>
    </source>
</evidence>
<dbReference type="Gene3D" id="3.40.30.10">
    <property type="entry name" value="Glutaredoxin"/>
    <property type="match status" value="1"/>
</dbReference>
<protein>
    <recommendedName>
        <fullName evidence="7">Thioredoxin domain-containing protein</fullName>
    </recommendedName>
</protein>
<dbReference type="SUPFAM" id="SSF52833">
    <property type="entry name" value="Thioredoxin-like"/>
    <property type="match status" value="1"/>
</dbReference>
<keyword evidence="5" id="KW-0676">Redox-active center</keyword>
<evidence type="ECO:0000313" key="8">
    <source>
        <dbReference type="EMBL" id="OGE02403.1"/>
    </source>
</evidence>
<keyword evidence="2" id="KW-0732">Signal</keyword>
<gene>
    <name evidence="8" type="ORF">A2196_03690</name>
</gene>
<feature type="region of interest" description="Disordered" evidence="6">
    <location>
        <begin position="63"/>
        <end position="82"/>
    </location>
</feature>
<dbReference type="InterPro" id="IPR013766">
    <property type="entry name" value="Thioredoxin_domain"/>
</dbReference>